<dbReference type="RefSeq" id="WP_115569414.1">
    <property type="nucleotide sequence ID" value="NZ_NXLV01000005.1"/>
</dbReference>
<keyword evidence="2" id="KW-0813">Transport</keyword>
<dbReference type="Proteomes" id="UP000257045">
    <property type="component" value="Unassembled WGS sequence"/>
</dbReference>
<keyword evidence="4" id="KW-0997">Cell inner membrane</keyword>
<feature type="transmembrane region" description="Helical" evidence="9">
    <location>
        <begin position="98"/>
        <end position="119"/>
    </location>
</feature>
<evidence type="ECO:0000256" key="4">
    <source>
        <dbReference type="ARBA" id="ARBA00022519"/>
    </source>
</evidence>
<evidence type="ECO:0000256" key="8">
    <source>
        <dbReference type="ARBA" id="ARBA00035655"/>
    </source>
</evidence>
<evidence type="ECO:0000256" key="3">
    <source>
        <dbReference type="ARBA" id="ARBA00022475"/>
    </source>
</evidence>
<dbReference type="AlphaFoldDB" id="A0A3D8J175"/>
<evidence type="ECO:0000313" key="11">
    <source>
        <dbReference type="Proteomes" id="UP000257045"/>
    </source>
</evidence>
<comment type="similarity">
    <text evidence="8">Belongs to the TsuA/YedE (TC 9.B.102) family.</text>
</comment>
<feature type="transmembrane region" description="Helical" evidence="9">
    <location>
        <begin position="5"/>
        <end position="23"/>
    </location>
</feature>
<evidence type="ECO:0000256" key="7">
    <source>
        <dbReference type="ARBA" id="ARBA00023136"/>
    </source>
</evidence>
<proteinExistence type="inferred from homology"/>
<protein>
    <submittedName>
        <fullName evidence="10">Uncharacterized protein</fullName>
    </submittedName>
</protein>
<keyword evidence="7 9" id="KW-0472">Membrane</keyword>
<keyword evidence="6 9" id="KW-1133">Transmembrane helix</keyword>
<dbReference type="PANTHER" id="PTHR30574:SF1">
    <property type="entry name" value="SULPHUR TRANSPORT DOMAIN-CONTAINING PROTEIN"/>
    <property type="match status" value="1"/>
</dbReference>
<evidence type="ECO:0000313" key="10">
    <source>
        <dbReference type="EMBL" id="RDU70925.1"/>
    </source>
</evidence>
<dbReference type="EMBL" id="NXLV01000005">
    <property type="protein sequence ID" value="RDU70925.1"/>
    <property type="molecule type" value="Genomic_DNA"/>
</dbReference>
<evidence type="ECO:0000256" key="1">
    <source>
        <dbReference type="ARBA" id="ARBA00004429"/>
    </source>
</evidence>
<dbReference type="OrthoDB" id="9794165at2"/>
<gene>
    <name evidence="10" type="ORF">CQA58_03875</name>
</gene>
<feature type="transmembrane region" description="Helical" evidence="9">
    <location>
        <begin position="73"/>
        <end position="91"/>
    </location>
</feature>
<evidence type="ECO:0000256" key="9">
    <source>
        <dbReference type="SAM" id="Phobius"/>
    </source>
</evidence>
<keyword evidence="3" id="KW-1003">Cell membrane</keyword>
<keyword evidence="5 9" id="KW-0812">Transmembrane</keyword>
<evidence type="ECO:0000256" key="5">
    <source>
        <dbReference type="ARBA" id="ARBA00022692"/>
    </source>
</evidence>
<feature type="transmembrane region" description="Helical" evidence="9">
    <location>
        <begin position="139"/>
        <end position="158"/>
    </location>
</feature>
<dbReference type="GO" id="GO:0005886">
    <property type="term" value="C:plasma membrane"/>
    <property type="evidence" value="ECO:0007669"/>
    <property type="project" value="UniProtKB-SubCell"/>
</dbReference>
<keyword evidence="11" id="KW-1185">Reference proteome</keyword>
<comment type="caution">
    <text evidence="10">The sequence shown here is derived from an EMBL/GenBank/DDBJ whole genome shotgun (WGS) entry which is preliminary data.</text>
</comment>
<organism evidence="10 11">
    <name type="scientific">Helicobacter brantae</name>
    <dbReference type="NCBI Taxonomy" id="375927"/>
    <lineage>
        <taxon>Bacteria</taxon>
        <taxon>Pseudomonadati</taxon>
        <taxon>Campylobacterota</taxon>
        <taxon>Epsilonproteobacteria</taxon>
        <taxon>Campylobacterales</taxon>
        <taxon>Helicobacteraceae</taxon>
        <taxon>Helicobacter</taxon>
    </lineage>
</organism>
<dbReference type="InterPro" id="IPR007272">
    <property type="entry name" value="Sulf_transp_TsuA/YedE"/>
</dbReference>
<comment type="subcellular location">
    <subcellularLocation>
        <location evidence="1">Cell inner membrane</location>
        <topology evidence="1">Multi-pass membrane protein</topology>
    </subcellularLocation>
</comment>
<evidence type="ECO:0000256" key="2">
    <source>
        <dbReference type="ARBA" id="ARBA00022448"/>
    </source>
</evidence>
<reference evidence="10 11" key="1">
    <citation type="submission" date="2018-04" db="EMBL/GenBank/DDBJ databases">
        <title>Novel Campyloabacter and Helicobacter Species and Strains.</title>
        <authorList>
            <person name="Mannion A.J."/>
            <person name="Shen Z."/>
            <person name="Fox J.G."/>
        </authorList>
    </citation>
    <scope>NUCLEOTIDE SEQUENCE [LARGE SCALE GENOMIC DNA]</scope>
    <source>
        <strain evidence="10 11">MIT 04-9366</strain>
    </source>
</reference>
<evidence type="ECO:0000256" key="6">
    <source>
        <dbReference type="ARBA" id="ARBA00022989"/>
    </source>
</evidence>
<dbReference type="Pfam" id="PF04143">
    <property type="entry name" value="Sulf_transp"/>
    <property type="match status" value="1"/>
</dbReference>
<accession>A0A3D8J175</accession>
<name>A0A3D8J175_9HELI</name>
<sequence>MKKRWLLLGVMLGSIFFLAIWWVKPIGISTQFSVLSAMAYEKVDSNFLSSNAYMQKDEGKLAKKVQNPLNYDLLFFLGVPLGAFVAFLLFGKNRGLNLAFSLRDCVFAFVGGFLLLYGARMAGGCTSGHMMSGIMQSSLSGFVFAISVFAVGIAWVMIGGRK</sequence>
<dbReference type="PANTHER" id="PTHR30574">
    <property type="entry name" value="INNER MEMBRANE PROTEIN YEDE"/>
    <property type="match status" value="1"/>
</dbReference>